<dbReference type="OMA" id="YGLFTFG"/>
<dbReference type="InterPro" id="IPR005349">
    <property type="entry name" value="TMEM14"/>
</dbReference>
<dbReference type="GO" id="GO:0016020">
    <property type="term" value="C:membrane"/>
    <property type="evidence" value="ECO:0007669"/>
    <property type="project" value="UniProtKB-SubCell"/>
</dbReference>
<dbReference type="InterPro" id="IPR044890">
    <property type="entry name" value="TMEM14_sf"/>
</dbReference>
<evidence type="ECO:0000256" key="4">
    <source>
        <dbReference type="ARBA" id="ARBA00022989"/>
    </source>
</evidence>
<name>S3BW44_OPHP1</name>
<dbReference type="Pfam" id="PF03647">
    <property type="entry name" value="Tmemb_14"/>
    <property type="match status" value="1"/>
</dbReference>
<comment type="subcellular location">
    <subcellularLocation>
        <location evidence="1">Membrane</location>
    </subcellularLocation>
</comment>
<dbReference type="eggNOG" id="KOG4267">
    <property type="taxonomic scope" value="Eukaryota"/>
</dbReference>
<accession>S3BW44</accession>
<keyword evidence="8" id="KW-1185">Reference proteome</keyword>
<organism evidence="7 8">
    <name type="scientific">Ophiostoma piceae (strain UAMH 11346)</name>
    <name type="common">Sap stain fungus</name>
    <dbReference type="NCBI Taxonomy" id="1262450"/>
    <lineage>
        <taxon>Eukaryota</taxon>
        <taxon>Fungi</taxon>
        <taxon>Dikarya</taxon>
        <taxon>Ascomycota</taxon>
        <taxon>Pezizomycotina</taxon>
        <taxon>Sordariomycetes</taxon>
        <taxon>Sordariomycetidae</taxon>
        <taxon>Ophiostomatales</taxon>
        <taxon>Ophiostomataceae</taxon>
        <taxon>Ophiostoma</taxon>
    </lineage>
</organism>
<dbReference type="HOGENOM" id="CLU_096652_3_0_1"/>
<evidence type="ECO:0000256" key="2">
    <source>
        <dbReference type="ARBA" id="ARBA00007590"/>
    </source>
</evidence>
<evidence type="ECO:0000256" key="3">
    <source>
        <dbReference type="ARBA" id="ARBA00022692"/>
    </source>
</evidence>
<protein>
    <submittedName>
        <fullName evidence="7">Uncharacterized protein</fullName>
    </submittedName>
</protein>
<dbReference type="Proteomes" id="UP000016923">
    <property type="component" value="Unassembled WGS sequence"/>
</dbReference>
<dbReference type="PANTHER" id="PTHR12668:SF15">
    <property type="entry name" value="UPF0136 DOMAIN PROTEIN (AFU_ORTHOLOGUE AFUA_1G03720)"/>
    <property type="match status" value="1"/>
</dbReference>
<dbReference type="VEuPathDB" id="FungiDB:F503_06296"/>
<reference evidence="7 8" key="1">
    <citation type="journal article" date="2013" name="BMC Genomics">
        <title>The genome and transcriptome of the pine saprophyte Ophiostoma piceae, and a comparison with the bark beetle-associated pine pathogen Grosmannia clavigera.</title>
        <authorList>
            <person name="Haridas S."/>
            <person name="Wang Y."/>
            <person name="Lim L."/>
            <person name="Massoumi Alamouti S."/>
            <person name="Jackman S."/>
            <person name="Docking R."/>
            <person name="Robertson G."/>
            <person name="Birol I."/>
            <person name="Bohlmann J."/>
            <person name="Breuil C."/>
        </authorList>
    </citation>
    <scope>NUCLEOTIDE SEQUENCE [LARGE SCALE GENOMIC DNA]</scope>
    <source>
        <strain evidence="7 8">UAMH 11346</strain>
    </source>
</reference>
<keyword evidence="5 6" id="KW-0472">Membrane</keyword>
<keyword evidence="4 6" id="KW-1133">Transmembrane helix</keyword>
<dbReference type="Gene3D" id="1.10.10.1740">
    <property type="entry name" value="Transmembrane protein 14-like"/>
    <property type="match status" value="1"/>
</dbReference>
<feature type="transmembrane region" description="Helical" evidence="6">
    <location>
        <begin position="31"/>
        <end position="48"/>
    </location>
</feature>
<proteinExistence type="inferred from homology"/>
<dbReference type="OrthoDB" id="5620at2759"/>
<dbReference type="AlphaFoldDB" id="S3BW44"/>
<dbReference type="EMBL" id="KE148159">
    <property type="protein sequence ID" value="EPE04747.1"/>
    <property type="molecule type" value="Genomic_DNA"/>
</dbReference>
<sequence>MVSSLDAQSYILAALTATGGIIGYARTGSVPSVAAGLAVGLLYGLGGYRQQNRQAHGVELSLLASVVLGGASIPRAIRLRKPVPVVLSLIATYGLYKFGSAYLKRN</sequence>
<dbReference type="PANTHER" id="PTHR12668">
    <property type="entry name" value="TRANSMEMBRANE PROTEIN 14, 15"/>
    <property type="match status" value="1"/>
</dbReference>
<gene>
    <name evidence="7" type="ORF">F503_06296</name>
</gene>
<comment type="similarity">
    <text evidence="2">Belongs to the TMEM14 family.</text>
</comment>
<keyword evidence="3 6" id="KW-0812">Transmembrane</keyword>
<evidence type="ECO:0000256" key="1">
    <source>
        <dbReference type="ARBA" id="ARBA00004370"/>
    </source>
</evidence>
<evidence type="ECO:0000313" key="8">
    <source>
        <dbReference type="Proteomes" id="UP000016923"/>
    </source>
</evidence>
<evidence type="ECO:0000256" key="6">
    <source>
        <dbReference type="SAM" id="Phobius"/>
    </source>
</evidence>
<evidence type="ECO:0000256" key="5">
    <source>
        <dbReference type="ARBA" id="ARBA00023136"/>
    </source>
</evidence>
<evidence type="ECO:0000313" key="7">
    <source>
        <dbReference type="EMBL" id="EPE04747.1"/>
    </source>
</evidence>